<dbReference type="AlphaFoldDB" id="T2IG48"/>
<reference evidence="2 3" key="2">
    <citation type="submission" date="2013-09" db="EMBL/GenBank/DDBJ databases">
        <title>Whole genome comparison of six Crocosphaera watsonii strains with differing phenotypes.</title>
        <authorList>
            <person name="Bench S.R."/>
            <person name="Heller P."/>
            <person name="Frank I."/>
            <person name="Arciniega M."/>
            <person name="Shilova I.N."/>
            <person name="Zehr J.P."/>
        </authorList>
    </citation>
    <scope>NUCLEOTIDE SEQUENCE [LARGE SCALE GENOMIC DNA]</scope>
    <source>
        <strain evidence="2 3">WH 8502</strain>
    </source>
</reference>
<evidence type="ECO:0000313" key="3">
    <source>
        <dbReference type="Proteomes" id="UP000018348"/>
    </source>
</evidence>
<feature type="transmembrane region" description="Helical" evidence="1">
    <location>
        <begin position="12"/>
        <end position="35"/>
    </location>
</feature>
<evidence type="ECO:0000313" key="2">
    <source>
        <dbReference type="EMBL" id="CCQ52028.1"/>
    </source>
</evidence>
<evidence type="ECO:0000256" key="1">
    <source>
        <dbReference type="SAM" id="Phobius"/>
    </source>
</evidence>
<comment type="caution">
    <text evidence="2">The sequence shown here is derived from an EMBL/GenBank/DDBJ whole genome shotgun (WGS) entry which is preliminary data.</text>
</comment>
<keyword evidence="1" id="KW-0472">Membrane</keyword>
<name>T2IG48_CROWT</name>
<accession>T2IG48</accession>
<organism evidence="2 3">
    <name type="scientific">Crocosphaera watsonii WH 8502</name>
    <dbReference type="NCBI Taxonomy" id="423474"/>
    <lineage>
        <taxon>Bacteria</taxon>
        <taxon>Bacillati</taxon>
        <taxon>Cyanobacteriota</taxon>
        <taxon>Cyanophyceae</taxon>
        <taxon>Oscillatoriophycideae</taxon>
        <taxon>Chroococcales</taxon>
        <taxon>Aphanothecaceae</taxon>
        <taxon>Crocosphaera</taxon>
    </lineage>
</organism>
<protein>
    <submittedName>
        <fullName evidence="2">Uncharacterized protein</fullName>
    </submittedName>
</protein>
<gene>
    <name evidence="2" type="ORF">CWATWH8502_1869</name>
</gene>
<sequence>MSLENARGMGILIVYYLIFNSWASKIAITAIKALMNNNF</sequence>
<reference evidence="2 3" key="1">
    <citation type="submission" date="2013-01" db="EMBL/GenBank/DDBJ databases">
        <authorList>
            <person name="Bench S."/>
        </authorList>
    </citation>
    <scope>NUCLEOTIDE SEQUENCE [LARGE SCALE GENOMIC DNA]</scope>
    <source>
        <strain evidence="2 3">WH 8502</strain>
    </source>
</reference>
<keyword evidence="1" id="KW-0812">Transmembrane</keyword>
<keyword evidence="1" id="KW-1133">Transmembrane helix</keyword>
<dbReference type="Proteomes" id="UP000018348">
    <property type="component" value="Unassembled WGS sequence"/>
</dbReference>
<dbReference type="EMBL" id="CAQK01000572">
    <property type="protein sequence ID" value="CCQ52028.1"/>
    <property type="molecule type" value="Genomic_DNA"/>
</dbReference>
<proteinExistence type="predicted"/>